<dbReference type="AlphaFoldDB" id="A0A266NCQ5"/>
<proteinExistence type="predicted"/>
<comment type="caution">
    <text evidence="1">The sequence shown here is derived from an EMBL/GenBank/DDBJ whole genome shotgun (WGS) entry which is preliminary data.</text>
</comment>
<sequence length="119" mass="13999">MNYVIDDFKKLQLLSALNDRIRTFLNKQLEGYGLDCREVFINIVDDPVTLELVSSESLYEVGIACLIQDREPTYVQGLTQAFSKPWTFDEADRIRKPSLYDIEKIMRKLLDEAKYQWSR</sequence>
<dbReference type="Proteomes" id="UP000215788">
    <property type="component" value="Unassembled WGS sequence"/>
</dbReference>
<dbReference type="RefSeq" id="WP_094992677.1">
    <property type="nucleotide sequence ID" value="NZ_NQKI01000007.1"/>
</dbReference>
<gene>
    <name evidence="1" type="ORF">CJF39_06590</name>
</gene>
<dbReference type="EMBL" id="NQKI01000007">
    <property type="protein sequence ID" value="OZY60249.1"/>
    <property type="molecule type" value="Genomic_DNA"/>
</dbReference>
<accession>A0A266NCQ5</accession>
<evidence type="ECO:0000313" key="2">
    <source>
        <dbReference type="Proteomes" id="UP000215788"/>
    </source>
</evidence>
<name>A0A266NCQ5_9PSED</name>
<evidence type="ECO:0000313" key="1">
    <source>
        <dbReference type="EMBL" id="OZY60249.1"/>
    </source>
</evidence>
<dbReference type="OrthoDB" id="7010069at2"/>
<reference evidence="1 2" key="1">
    <citation type="submission" date="2017-08" db="EMBL/GenBank/DDBJ databases">
        <title>Genomic and metabolic characterisation of spoilage-associated Pseudomonas species.</title>
        <authorList>
            <person name="Stanborough T."/>
            <person name="Fegan N."/>
            <person name="Powell S.M."/>
            <person name="Singh T."/>
            <person name="Tamplin M.L."/>
            <person name="Chandry P.S."/>
        </authorList>
    </citation>
    <scope>NUCLEOTIDE SEQUENCE [LARGE SCALE GENOMIC DNA]</scope>
    <source>
        <strain evidence="1 2">L1802</strain>
    </source>
</reference>
<protein>
    <submittedName>
        <fullName evidence="1">Uncharacterized protein</fullName>
    </submittedName>
</protein>
<organism evidence="1 2">
    <name type="scientific">Pseudomonas lundensis</name>
    <dbReference type="NCBI Taxonomy" id="86185"/>
    <lineage>
        <taxon>Bacteria</taxon>
        <taxon>Pseudomonadati</taxon>
        <taxon>Pseudomonadota</taxon>
        <taxon>Gammaproteobacteria</taxon>
        <taxon>Pseudomonadales</taxon>
        <taxon>Pseudomonadaceae</taxon>
        <taxon>Pseudomonas</taxon>
    </lineage>
</organism>